<reference evidence="4 5" key="1">
    <citation type="submission" date="2020-08" db="EMBL/GenBank/DDBJ databases">
        <title>Genomic Encyclopedia of Type Strains, Phase IV (KMG-IV): sequencing the most valuable type-strain genomes for metagenomic binning, comparative biology and taxonomic classification.</title>
        <authorList>
            <person name="Goeker M."/>
        </authorList>
    </citation>
    <scope>NUCLEOTIDE SEQUENCE [LARGE SCALE GENOMIC DNA]</scope>
    <source>
        <strain evidence="4 5">DSM 103725</strain>
    </source>
</reference>
<dbReference type="InterPro" id="IPR045584">
    <property type="entry name" value="Pilin-like"/>
</dbReference>
<dbReference type="AlphaFoldDB" id="A0A7X0H3Z9"/>
<dbReference type="Pfam" id="PF07596">
    <property type="entry name" value="SBP_bac_10"/>
    <property type="match status" value="1"/>
</dbReference>
<gene>
    <name evidence="4" type="ORF">HNQ40_000631</name>
</gene>
<evidence type="ECO:0000256" key="2">
    <source>
        <dbReference type="SAM" id="Phobius"/>
    </source>
</evidence>
<protein>
    <submittedName>
        <fullName evidence="4">Prepilin-type N-terminal cleavage/methylation domain-containing protein/prepilin-type processing-associated H-X9-DG protein</fullName>
    </submittedName>
</protein>
<name>A0A7X0H3Z9_9BACT</name>
<organism evidence="4 5">
    <name type="scientific">Algisphaera agarilytica</name>
    <dbReference type="NCBI Taxonomy" id="1385975"/>
    <lineage>
        <taxon>Bacteria</taxon>
        <taxon>Pseudomonadati</taxon>
        <taxon>Planctomycetota</taxon>
        <taxon>Phycisphaerae</taxon>
        <taxon>Phycisphaerales</taxon>
        <taxon>Phycisphaeraceae</taxon>
        <taxon>Algisphaera</taxon>
    </lineage>
</organism>
<proteinExistence type="predicted"/>
<keyword evidence="2" id="KW-0812">Transmembrane</keyword>
<dbReference type="PANTHER" id="PTHR30093">
    <property type="entry name" value="GENERAL SECRETION PATHWAY PROTEIN G"/>
    <property type="match status" value="1"/>
</dbReference>
<dbReference type="Proteomes" id="UP000541810">
    <property type="component" value="Unassembled WGS sequence"/>
</dbReference>
<dbReference type="PANTHER" id="PTHR30093:SF2">
    <property type="entry name" value="TYPE II SECRETION SYSTEM PROTEIN H"/>
    <property type="match status" value="1"/>
</dbReference>
<accession>A0A7X0H3Z9</accession>
<comment type="caution">
    <text evidence="4">The sequence shown here is derived from an EMBL/GenBank/DDBJ whole genome shotgun (WGS) entry which is preliminary data.</text>
</comment>
<keyword evidence="2" id="KW-1133">Transmembrane helix</keyword>
<sequence>MKAVSNSSSSRSGFTLIELLVVISIIALLIGILLPALGSARRAARVVACATQQQQIGRATFTYSADFDGYIMKQERYQAAGLGWSWDDFLGTGGYDGRADIGNPDFAPVPPPFQDDLYRCPLDDFVHGFNAGTVRNARSYGFTSYAANGPTNNRRGVIRDLVGTAALGEQGASLRFEEVLKGSNTIIMADALGLNNVADTVSQNILGSINNRSLIFAGTQFDPRNLGTLSRQALHHSDTQSPPPPGVAEDDFYTPNFLYGDGHVETKRAGDTVKEDGAYIQTNRFFVQDTQWDAWAGK</sequence>
<dbReference type="PROSITE" id="PS00409">
    <property type="entry name" value="PROKAR_NTER_METHYL"/>
    <property type="match status" value="1"/>
</dbReference>
<evidence type="ECO:0000256" key="1">
    <source>
        <dbReference type="SAM" id="MobiDB-lite"/>
    </source>
</evidence>
<dbReference type="NCBIfam" id="TIGR02532">
    <property type="entry name" value="IV_pilin_GFxxxE"/>
    <property type="match status" value="1"/>
</dbReference>
<dbReference type="RefSeq" id="WP_221435352.1">
    <property type="nucleotide sequence ID" value="NZ_JACHGY010000001.1"/>
</dbReference>
<feature type="domain" description="DUF1559" evidence="3">
    <location>
        <begin position="39"/>
        <end position="200"/>
    </location>
</feature>
<evidence type="ECO:0000313" key="4">
    <source>
        <dbReference type="EMBL" id="MBB6428825.1"/>
    </source>
</evidence>
<evidence type="ECO:0000313" key="5">
    <source>
        <dbReference type="Proteomes" id="UP000541810"/>
    </source>
</evidence>
<dbReference type="InterPro" id="IPR011453">
    <property type="entry name" value="DUF1559"/>
</dbReference>
<evidence type="ECO:0000259" key="3">
    <source>
        <dbReference type="Pfam" id="PF07596"/>
    </source>
</evidence>
<feature type="region of interest" description="Disordered" evidence="1">
    <location>
        <begin position="233"/>
        <end position="252"/>
    </location>
</feature>
<keyword evidence="2" id="KW-0472">Membrane</keyword>
<dbReference type="Gene3D" id="3.30.700.10">
    <property type="entry name" value="Glycoprotein, Type 4 Pilin"/>
    <property type="match status" value="1"/>
</dbReference>
<dbReference type="Pfam" id="PF07963">
    <property type="entry name" value="N_methyl"/>
    <property type="match status" value="1"/>
</dbReference>
<dbReference type="EMBL" id="JACHGY010000001">
    <property type="protein sequence ID" value="MBB6428825.1"/>
    <property type="molecule type" value="Genomic_DNA"/>
</dbReference>
<keyword evidence="5" id="KW-1185">Reference proteome</keyword>
<dbReference type="InterPro" id="IPR012902">
    <property type="entry name" value="N_methyl_site"/>
</dbReference>
<feature type="transmembrane region" description="Helical" evidence="2">
    <location>
        <begin position="12"/>
        <end position="37"/>
    </location>
</feature>
<dbReference type="SUPFAM" id="SSF54523">
    <property type="entry name" value="Pili subunits"/>
    <property type="match status" value="1"/>
</dbReference>